<proteinExistence type="predicted"/>
<evidence type="ECO:0000313" key="2">
    <source>
        <dbReference type="Proteomes" id="UP000183832"/>
    </source>
</evidence>
<dbReference type="EMBL" id="CVRI01000010">
    <property type="protein sequence ID" value="CRK89077.1"/>
    <property type="molecule type" value="Genomic_DNA"/>
</dbReference>
<evidence type="ECO:0000313" key="1">
    <source>
        <dbReference type="EMBL" id="CRK89077.1"/>
    </source>
</evidence>
<accession>A0A1J1HM06</accession>
<organism evidence="1 2">
    <name type="scientific">Clunio marinus</name>
    <dbReference type="NCBI Taxonomy" id="568069"/>
    <lineage>
        <taxon>Eukaryota</taxon>
        <taxon>Metazoa</taxon>
        <taxon>Ecdysozoa</taxon>
        <taxon>Arthropoda</taxon>
        <taxon>Hexapoda</taxon>
        <taxon>Insecta</taxon>
        <taxon>Pterygota</taxon>
        <taxon>Neoptera</taxon>
        <taxon>Endopterygota</taxon>
        <taxon>Diptera</taxon>
        <taxon>Nematocera</taxon>
        <taxon>Chironomoidea</taxon>
        <taxon>Chironomidae</taxon>
        <taxon>Clunio</taxon>
    </lineage>
</organism>
<gene>
    <name evidence="1" type="ORF">CLUMA_CG002742</name>
</gene>
<protein>
    <submittedName>
        <fullName evidence="1">CLUMA_CG002742, isoform A</fullName>
    </submittedName>
</protein>
<sequence length="76" mass="8607">MFFHVNSVMNIGRLIIDNSGHEHSNLAYCTGLSTSRHPMIVEVLRDNSNQTELMHCSKNSLYNTFNGNLKLIVNVD</sequence>
<keyword evidence="2" id="KW-1185">Reference proteome</keyword>
<reference evidence="1 2" key="1">
    <citation type="submission" date="2015-04" db="EMBL/GenBank/DDBJ databases">
        <authorList>
            <person name="Syromyatnikov M.Y."/>
            <person name="Popov V.N."/>
        </authorList>
    </citation>
    <scope>NUCLEOTIDE SEQUENCE [LARGE SCALE GENOMIC DNA]</scope>
</reference>
<name>A0A1J1HM06_9DIPT</name>
<dbReference type="Proteomes" id="UP000183832">
    <property type="component" value="Unassembled WGS sequence"/>
</dbReference>
<dbReference type="AlphaFoldDB" id="A0A1J1HM06"/>